<dbReference type="InterPro" id="IPR031325">
    <property type="entry name" value="RHS_repeat"/>
</dbReference>
<organism evidence="2 3">
    <name type="scientific">Variovorax defluvii</name>
    <dbReference type="NCBI Taxonomy" id="913761"/>
    <lineage>
        <taxon>Bacteria</taxon>
        <taxon>Pseudomonadati</taxon>
        <taxon>Pseudomonadota</taxon>
        <taxon>Betaproteobacteria</taxon>
        <taxon>Burkholderiales</taxon>
        <taxon>Comamonadaceae</taxon>
        <taxon>Variovorax</taxon>
    </lineage>
</organism>
<dbReference type="EMBL" id="BAABGJ010000014">
    <property type="protein sequence ID" value="GAA4338890.1"/>
    <property type="molecule type" value="Genomic_DNA"/>
</dbReference>
<dbReference type="InterPro" id="IPR001826">
    <property type="entry name" value="RHS"/>
</dbReference>
<name>A0ABP8HG27_9BURK</name>
<dbReference type="PANTHER" id="PTHR32305">
    <property type="match status" value="1"/>
</dbReference>
<sequence>MLALPASAGTIRTEYDAMGQPIALTDASGQVTRIQRDLLSRPTLITYADGHFSTLVYDVGAKGHLSSFTDRSGTTRYTWDTAGRVVSKTQTLASGFTQQVGYGYTPRGGMLDSITYPSGSTLGHVFDNTGRLVQLNWNGSPLVTGITWNPMGQPTSWDWAFAPGLGARRTYDTAARLTATEFSSYVWDAAGRITSLTQSLLEPGDADPDHSSIASTSTTWRVSYDPVGRITGFNTAGSEASFAYDANGNRTGSIKTINGQTTRRQYTFQPDSNQYRGFGQVTGGVGTKVAYRYTANGDLASDGLRTYSYDAEGRLSAVTTGATDTSPTTRYAHNVLGQRVFKTEPLYPPVEGDERDKGFMQSLIAFFTKLWGPSANDAEKQGFAFMYDEEGTLLSETGTGGANSTGSTQYIYLPTANGPMPIAAVINGELFAVHSDHLNTPRRLTDANGQVVWQWAYSAFGDEKPTIAKYRFANLDIKPNPGTTSFAEFVFNLRWPGQYYDEESGLFYNYFRSYSAGLGRYTQGDPLGLHDDLNRFGYVHGNPLRYSDPLGLMGGGSPQGRSRGGPNVNSFGCMGLACITGGTEPTSMSAELTFGGGVEICDAPVPPPPPQSCKDESGVLKRMDPPGAPVPKRFGGLFISPGIKRDARICLRLGVFVSPPIPVPSLDMGPMP</sequence>
<dbReference type="InterPro" id="IPR006530">
    <property type="entry name" value="YD"/>
</dbReference>
<dbReference type="NCBIfam" id="TIGR01643">
    <property type="entry name" value="YD_repeat_2x"/>
    <property type="match status" value="3"/>
</dbReference>
<evidence type="ECO:0000313" key="3">
    <source>
        <dbReference type="Proteomes" id="UP001500975"/>
    </source>
</evidence>
<dbReference type="Pfam" id="PF03527">
    <property type="entry name" value="RHS"/>
    <property type="match status" value="1"/>
</dbReference>
<feature type="domain" description="RHS protein conserved region" evidence="1">
    <location>
        <begin position="434"/>
        <end position="462"/>
    </location>
</feature>
<keyword evidence="3" id="KW-1185">Reference proteome</keyword>
<dbReference type="InterPro" id="IPR022385">
    <property type="entry name" value="Rhs_assc_core"/>
</dbReference>
<dbReference type="PANTHER" id="PTHR32305:SF15">
    <property type="entry name" value="PROTEIN RHSA-RELATED"/>
    <property type="match status" value="1"/>
</dbReference>
<gene>
    <name evidence="2" type="ORF">GCM10023165_17830</name>
</gene>
<dbReference type="Gene3D" id="2.180.10.10">
    <property type="entry name" value="RHS repeat-associated core"/>
    <property type="match status" value="2"/>
</dbReference>
<dbReference type="InterPro" id="IPR050708">
    <property type="entry name" value="T6SS_VgrG/RHS"/>
</dbReference>
<dbReference type="Proteomes" id="UP001500975">
    <property type="component" value="Unassembled WGS sequence"/>
</dbReference>
<reference evidence="3" key="1">
    <citation type="journal article" date="2019" name="Int. J. Syst. Evol. Microbiol.">
        <title>The Global Catalogue of Microorganisms (GCM) 10K type strain sequencing project: providing services to taxonomists for standard genome sequencing and annotation.</title>
        <authorList>
            <consortium name="The Broad Institute Genomics Platform"/>
            <consortium name="The Broad Institute Genome Sequencing Center for Infectious Disease"/>
            <person name="Wu L."/>
            <person name="Ma J."/>
        </authorList>
    </citation>
    <scope>NUCLEOTIDE SEQUENCE [LARGE SCALE GENOMIC DNA]</scope>
    <source>
        <strain evidence="3">JCM 17804</strain>
    </source>
</reference>
<comment type="caution">
    <text evidence="2">The sequence shown here is derived from an EMBL/GenBank/DDBJ whole genome shotgun (WGS) entry which is preliminary data.</text>
</comment>
<evidence type="ECO:0000259" key="1">
    <source>
        <dbReference type="Pfam" id="PF03527"/>
    </source>
</evidence>
<dbReference type="Pfam" id="PF05593">
    <property type="entry name" value="RHS_repeat"/>
    <property type="match status" value="2"/>
</dbReference>
<dbReference type="NCBIfam" id="TIGR03696">
    <property type="entry name" value="Rhs_assc_core"/>
    <property type="match status" value="1"/>
</dbReference>
<evidence type="ECO:0000313" key="2">
    <source>
        <dbReference type="EMBL" id="GAA4338890.1"/>
    </source>
</evidence>
<proteinExistence type="predicted"/>
<accession>A0ABP8HG27</accession>
<protein>
    <recommendedName>
        <fullName evidence="1">RHS protein conserved region domain-containing protein</fullName>
    </recommendedName>
</protein>